<name>A0A9D4YQ21_RHISA</name>
<dbReference type="VEuPathDB" id="VectorBase:RSAN_029464"/>
<reference evidence="1" key="2">
    <citation type="submission" date="2021-09" db="EMBL/GenBank/DDBJ databases">
        <authorList>
            <person name="Jia N."/>
            <person name="Wang J."/>
            <person name="Shi W."/>
            <person name="Du L."/>
            <person name="Sun Y."/>
            <person name="Zhan W."/>
            <person name="Jiang J."/>
            <person name="Wang Q."/>
            <person name="Zhang B."/>
            <person name="Ji P."/>
            <person name="Sakyi L.B."/>
            <person name="Cui X."/>
            <person name="Yuan T."/>
            <person name="Jiang B."/>
            <person name="Yang W."/>
            <person name="Lam T.T.-Y."/>
            <person name="Chang Q."/>
            <person name="Ding S."/>
            <person name="Wang X."/>
            <person name="Zhu J."/>
            <person name="Ruan X."/>
            <person name="Zhao L."/>
            <person name="Wei J."/>
            <person name="Que T."/>
            <person name="Du C."/>
            <person name="Cheng J."/>
            <person name="Dai P."/>
            <person name="Han X."/>
            <person name="Huang E."/>
            <person name="Gao Y."/>
            <person name="Liu J."/>
            <person name="Shao H."/>
            <person name="Ye R."/>
            <person name="Li L."/>
            <person name="Wei W."/>
            <person name="Wang X."/>
            <person name="Wang C."/>
            <person name="Huo Q."/>
            <person name="Li W."/>
            <person name="Guo W."/>
            <person name="Chen H."/>
            <person name="Chen S."/>
            <person name="Zhou L."/>
            <person name="Zhou L."/>
            <person name="Ni X."/>
            <person name="Tian J."/>
            <person name="Zhou Y."/>
            <person name="Sheng Y."/>
            <person name="Liu T."/>
            <person name="Pan Y."/>
            <person name="Xia L."/>
            <person name="Li J."/>
            <person name="Zhao F."/>
            <person name="Cao W."/>
        </authorList>
    </citation>
    <scope>NUCLEOTIDE SEQUENCE</scope>
    <source>
        <strain evidence="1">Rsan-2018</strain>
        <tissue evidence="1">Larvae</tissue>
    </source>
</reference>
<keyword evidence="2" id="KW-1185">Reference proteome</keyword>
<dbReference type="EMBL" id="JABSTV010001245">
    <property type="protein sequence ID" value="KAH7983685.1"/>
    <property type="molecule type" value="Genomic_DNA"/>
</dbReference>
<organism evidence="1 2">
    <name type="scientific">Rhipicephalus sanguineus</name>
    <name type="common">Brown dog tick</name>
    <name type="synonym">Ixodes sanguineus</name>
    <dbReference type="NCBI Taxonomy" id="34632"/>
    <lineage>
        <taxon>Eukaryota</taxon>
        <taxon>Metazoa</taxon>
        <taxon>Ecdysozoa</taxon>
        <taxon>Arthropoda</taxon>
        <taxon>Chelicerata</taxon>
        <taxon>Arachnida</taxon>
        <taxon>Acari</taxon>
        <taxon>Parasitiformes</taxon>
        <taxon>Ixodida</taxon>
        <taxon>Ixodoidea</taxon>
        <taxon>Ixodidae</taxon>
        <taxon>Rhipicephalinae</taxon>
        <taxon>Rhipicephalus</taxon>
        <taxon>Rhipicephalus</taxon>
    </lineage>
</organism>
<sequence length="75" mass="8577">MQGSTTHGILGCRLAEENQRMRINFEGDLAQLRSFYEEKLHSSRRLQLANDASLHASRVDALLLELAHSEQQLDR</sequence>
<gene>
    <name evidence="1" type="ORF">HPB52_013515</name>
</gene>
<proteinExistence type="predicted"/>
<reference evidence="1" key="1">
    <citation type="journal article" date="2020" name="Cell">
        <title>Large-Scale Comparative Analyses of Tick Genomes Elucidate Their Genetic Diversity and Vector Capacities.</title>
        <authorList>
            <consortium name="Tick Genome and Microbiome Consortium (TIGMIC)"/>
            <person name="Jia N."/>
            <person name="Wang J."/>
            <person name="Shi W."/>
            <person name="Du L."/>
            <person name="Sun Y."/>
            <person name="Zhan W."/>
            <person name="Jiang J.F."/>
            <person name="Wang Q."/>
            <person name="Zhang B."/>
            <person name="Ji P."/>
            <person name="Bell-Sakyi L."/>
            <person name="Cui X.M."/>
            <person name="Yuan T.T."/>
            <person name="Jiang B.G."/>
            <person name="Yang W.F."/>
            <person name="Lam T.T."/>
            <person name="Chang Q.C."/>
            <person name="Ding S.J."/>
            <person name="Wang X.J."/>
            <person name="Zhu J.G."/>
            <person name="Ruan X.D."/>
            <person name="Zhao L."/>
            <person name="Wei J.T."/>
            <person name="Ye R.Z."/>
            <person name="Que T.C."/>
            <person name="Du C.H."/>
            <person name="Zhou Y.H."/>
            <person name="Cheng J.X."/>
            <person name="Dai P.F."/>
            <person name="Guo W.B."/>
            <person name="Han X.H."/>
            <person name="Huang E.J."/>
            <person name="Li L.F."/>
            <person name="Wei W."/>
            <person name="Gao Y.C."/>
            <person name="Liu J.Z."/>
            <person name="Shao H.Z."/>
            <person name="Wang X."/>
            <person name="Wang C.C."/>
            <person name="Yang T.C."/>
            <person name="Huo Q.B."/>
            <person name="Li W."/>
            <person name="Chen H.Y."/>
            <person name="Chen S.E."/>
            <person name="Zhou L.G."/>
            <person name="Ni X.B."/>
            <person name="Tian J.H."/>
            <person name="Sheng Y."/>
            <person name="Liu T."/>
            <person name="Pan Y.S."/>
            <person name="Xia L.Y."/>
            <person name="Li J."/>
            <person name="Zhao F."/>
            <person name="Cao W.C."/>
        </authorList>
    </citation>
    <scope>NUCLEOTIDE SEQUENCE</scope>
    <source>
        <strain evidence="1">Rsan-2018</strain>
    </source>
</reference>
<dbReference type="AlphaFoldDB" id="A0A9D4YQ21"/>
<protein>
    <submittedName>
        <fullName evidence="1">Uncharacterized protein</fullName>
    </submittedName>
</protein>
<evidence type="ECO:0000313" key="2">
    <source>
        <dbReference type="Proteomes" id="UP000821837"/>
    </source>
</evidence>
<accession>A0A9D4YQ21</accession>
<comment type="caution">
    <text evidence="1">The sequence shown here is derived from an EMBL/GenBank/DDBJ whole genome shotgun (WGS) entry which is preliminary data.</text>
</comment>
<dbReference type="Proteomes" id="UP000821837">
    <property type="component" value="Chromosome 1"/>
</dbReference>
<evidence type="ECO:0000313" key="1">
    <source>
        <dbReference type="EMBL" id="KAH7983685.1"/>
    </source>
</evidence>